<dbReference type="InterPro" id="IPR034110">
    <property type="entry name" value="LSMD1_Sm"/>
</dbReference>
<dbReference type="GO" id="GO:0031417">
    <property type="term" value="C:NatC complex"/>
    <property type="evidence" value="ECO:0007669"/>
    <property type="project" value="InterPro"/>
</dbReference>
<dbReference type="InterPro" id="IPR010920">
    <property type="entry name" value="LSM_dom_sf"/>
</dbReference>
<dbReference type="Gene3D" id="2.30.30.100">
    <property type="match status" value="1"/>
</dbReference>
<evidence type="ECO:0000313" key="4">
    <source>
        <dbReference type="Proteomes" id="UP000593567"/>
    </source>
</evidence>
<dbReference type="Proteomes" id="UP000593567">
    <property type="component" value="Unassembled WGS sequence"/>
</dbReference>
<dbReference type="InterPro" id="IPR047575">
    <property type="entry name" value="Sm"/>
</dbReference>
<dbReference type="AlphaFoldDB" id="A0A7J7K2F0"/>
<evidence type="ECO:0000256" key="1">
    <source>
        <dbReference type="ARBA" id="ARBA00006850"/>
    </source>
</evidence>
<comment type="caution">
    <text evidence="3">The sequence shown here is derived from an EMBL/GenBank/DDBJ whole genome shotgun (WGS) entry which is preliminary data.</text>
</comment>
<accession>A0A7J7K2F0</accession>
<reference evidence="3" key="1">
    <citation type="submission" date="2020-06" db="EMBL/GenBank/DDBJ databases">
        <title>Draft genome of Bugula neritina, a colonial animal packing powerful symbionts and potential medicines.</title>
        <authorList>
            <person name="Rayko M."/>
        </authorList>
    </citation>
    <scope>NUCLEOTIDE SEQUENCE [LARGE SCALE GENOMIC DNA]</scope>
    <source>
        <strain evidence="3">Kwan_BN1</strain>
    </source>
</reference>
<gene>
    <name evidence="3" type="ORF">EB796_008865</name>
</gene>
<organism evidence="3 4">
    <name type="scientific">Bugula neritina</name>
    <name type="common">Brown bryozoan</name>
    <name type="synonym">Sertularia neritina</name>
    <dbReference type="NCBI Taxonomy" id="10212"/>
    <lineage>
        <taxon>Eukaryota</taxon>
        <taxon>Metazoa</taxon>
        <taxon>Spiralia</taxon>
        <taxon>Lophotrochozoa</taxon>
        <taxon>Bryozoa</taxon>
        <taxon>Gymnolaemata</taxon>
        <taxon>Cheilostomatida</taxon>
        <taxon>Flustrina</taxon>
        <taxon>Buguloidea</taxon>
        <taxon>Bugulidae</taxon>
        <taxon>Bugula</taxon>
    </lineage>
</organism>
<dbReference type="SUPFAM" id="SSF50182">
    <property type="entry name" value="Sm-like ribonucleoproteins"/>
    <property type="match status" value="1"/>
</dbReference>
<sequence length="103" mass="11676">MFFIVIIIKAFIKGYLLLSTIMDGRSKLQQWLNQTLRVEITDGRLLIGVFSCTDKDANIILSQCDEFLPAGYPQEPRKLGLAMIPGQHIKKLEVMSHQDGEIL</sequence>
<dbReference type="InterPro" id="IPR050914">
    <property type="entry name" value="snRNP_SmB/NAA38-like"/>
</dbReference>
<dbReference type="PANTHER" id="PTHR10701">
    <property type="entry name" value="SMALL NUCLEAR RIBONUCLEOPROTEIN-ASSOCIATED PROTEIN B AND N"/>
    <property type="match status" value="1"/>
</dbReference>
<proteinExistence type="inferred from homology"/>
<evidence type="ECO:0000259" key="2">
    <source>
        <dbReference type="PROSITE" id="PS52002"/>
    </source>
</evidence>
<dbReference type="PROSITE" id="PS52002">
    <property type="entry name" value="SM"/>
    <property type="match status" value="1"/>
</dbReference>
<dbReference type="Pfam" id="PF01423">
    <property type="entry name" value="LSM"/>
    <property type="match status" value="1"/>
</dbReference>
<feature type="domain" description="Sm" evidence="2">
    <location>
        <begin position="23"/>
        <end position="98"/>
    </location>
</feature>
<evidence type="ECO:0000313" key="3">
    <source>
        <dbReference type="EMBL" id="KAF6032820.1"/>
    </source>
</evidence>
<dbReference type="PANTHER" id="PTHR10701:SF5">
    <property type="entry name" value="N-ALPHA-ACETYLTRANSFERASE 38, NATC AUXILIARY SUBUNIT"/>
    <property type="match status" value="1"/>
</dbReference>
<name>A0A7J7K2F0_BUGNE</name>
<keyword evidence="4" id="KW-1185">Reference proteome</keyword>
<comment type="similarity">
    <text evidence="1">Belongs to the snRNP Sm proteins family.</text>
</comment>
<dbReference type="EMBL" id="VXIV02001473">
    <property type="protein sequence ID" value="KAF6032820.1"/>
    <property type="molecule type" value="Genomic_DNA"/>
</dbReference>
<dbReference type="CDD" id="cd06168">
    <property type="entry name" value="LSMD1"/>
    <property type="match status" value="1"/>
</dbReference>
<protein>
    <recommendedName>
        <fullName evidence="2">Sm domain-containing protein</fullName>
    </recommendedName>
</protein>
<dbReference type="InterPro" id="IPR001163">
    <property type="entry name" value="Sm_dom_euk/arc"/>
</dbReference>
<dbReference type="GO" id="GO:0003723">
    <property type="term" value="F:RNA binding"/>
    <property type="evidence" value="ECO:0007669"/>
    <property type="project" value="InterPro"/>
</dbReference>
<dbReference type="SMART" id="SM00651">
    <property type="entry name" value="Sm"/>
    <property type="match status" value="1"/>
</dbReference>
<dbReference type="OrthoDB" id="368909at2759"/>